<accession>A0A384JVR5</accession>
<evidence type="ECO:0000256" key="1">
    <source>
        <dbReference type="SAM" id="MobiDB-lite"/>
    </source>
</evidence>
<feature type="compositionally biased region" description="Basic and acidic residues" evidence="1">
    <location>
        <begin position="833"/>
        <end position="845"/>
    </location>
</feature>
<sequence length="1529" mass="169040">MYHLPHVYTTLISWLDQCCTDRTAPNIFGFHKIATAASLLCQPSIPFNRVTHSIINRQYCIIPNIYMLASLETWNGCSILLLKTSSASSSSPLLFLDMVLHESNVITKQSQLLLSRSSYFSIQLIFSIDRLLPASSSCWYLSITYNNMEYPPLLIRTNSTFRIVPTMTMGFRKVFRSVARIFSTKDKKVGNQVNTTKSKKLTKSQYPRNTTKYRVKNLVNFLTGSRSRRHSTESAPESETLVGSSSHSSPDNNTVETIEQVPENASLENTTSHYIDDGLTVPSLAQTALPILVVIDGGIQSIEDVEATNIAVLPLAPIASVIESVLDGNLNDDGDQLAEVAEATGPAISINNDAVDSQDLTVEILVNETDATEHAVPIPNDINAEDKSLPLVSIGLSVNIPEDYQLVVTPVATPNEDGVVQVVVAVSEPIGYDNFTPSLIQTSTANLSQIVDDEIQLSEGPTGDNDASSIRDEDTEDVFRQRRNSAPGNLVSPNSHYPCGRRASLTPSDAENEAMFNDPNNYVVHDESDMCVEPQLNLHHSVLAEPTVPMVTTPIDVPARKTSLPNSASEVVFSHNTFETLKVVSESQSPNEPDSAEQEVFMLELSKQMSVEVANREAYLSERRNTFPVEQDGSDLVDKKAEEVIVPQRVKQPGETNAEEIVRTYRIPSYSQFRSVFPPPGLTVPWGPHNPVPTRIDDFRASDPWLPNPWTNPNEYHQLNRIQKRWVQLEVLYKTRLYWLGVTFKAKVHLERNPGDKLYVFNNFCGWYGCQAEKCKHPRVDGRLYFFNIDSYYPMWKKLRDEPLLLDNEQFISNTAHEPSNDANALEQTALHDQEARVQQAREQEAAQDVESRPPQLPNVHFGLAMIKMPIEPKQSRWAGLFKTQQEAGCAKAEVSQGGVPNASGNVAPVSNFGLAMADFPVQPKESRFAKFFIAQPTSEQGIQDSVAEETSPDPVPQAHFGLQTVKISVSPKKSRFASLFKAQALAKQGIAPAPISDSENSNEAFDSLNGSKSDGLSTRDTSIEPPQKSNFNPKESILSDIYGPNEADEGDLYSASPLRGSSPASTAPVQLPSIPASENFMGGSLASRHQGSWQLYDDQGFLIDDVESIGGYIVEDTMEGPPQDLTFVIGQVGFPIESPHEESSETFDGEPWILITVEYAPGDVKFEEVPERAELLESFYEVGWPVDEREVHNVTQIIREGLEEENFAVIEIVSDFDFYANAPDSGWEAPEHSDASPIRGRSQAPKELNAKAYAQGQASCDPATKDGSDAPESNSEDPDDNGDGIESETESRKSDKNDDTLDTKAPGSNEKDIVPKSTAQELDKSVEDAKLEYQFSRIPTQARATVSGLALAIRELAGQEIGQTNLLGFNDSPDTFMNSEPLSILQKDANIVHSSNMFRQIDLASYELINRWLSGEDQYDPDGSTCRLVLQEGGVCESVPQELALRIKDTENMLWASGATFAKLALAEKLQVPKMMTTETEFYLPGQVNNLWKPEFVAECVKDLDVTDPSLFLGKNDIFAFDENKSTF</sequence>
<dbReference type="Proteomes" id="UP000001798">
    <property type="component" value="Chromosome 11"/>
</dbReference>
<dbReference type="RefSeq" id="XP_024551556.1">
    <property type="nucleotide sequence ID" value="XM_024695762.1"/>
</dbReference>
<dbReference type="GeneID" id="5432966"/>
<organism evidence="2 3">
    <name type="scientific">Botryotinia fuckeliana (strain B05.10)</name>
    <name type="common">Noble rot fungus</name>
    <name type="synonym">Botrytis cinerea</name>
    <dbReference type="NCBI Taxonomy" id="332648"/>
    <lineage>
        <taxon>Eukaryota</taxon>
        <taxon>Fungi</taxon>
        <taxon>Dikarya</taxon>
        <taxon>Ascomycota</taxon>
        <taxon>Pezizomycotina</taxon>
        <taxon>Leotiomycetes</taxon>
        <taxon>Helotiales</taxon>
        <taxon>Sclerotiniaceae</taxon>
        <taxon>Botrytis</taxon>
    </lineage>
</organism>
<feature type="compositionally biased region" description="Polar residues" evidence="1">
    <location>
        <begin position="998"/>
        <end position="1021"/>
    </location>
</feature>
<dbReference type="KEGG" id="bfu:BCIN_11g00180"/>
<dbReference type="VEuPathDB" id="FungiDB:Bcin11g00180"/>
<feature type="region of interest" description="Disordered" evidence="1">
    <location>
        <begin position="833"/>
        <end position="856"/>
    </location>
</feature>
<feature type="region of interest" description="Disordered" evidence="1">
    <location>
        <begin position="457"/>
        <end position="506"/>
    </location>
</feature>
<feature type="region of interest" description="Disordered" evidence="1">
    <location>
        <begin position="225"/>
        <end position="255"/>
    </location>
</feature>
<evidence type="ECO:0000313" key="2">
    <source>
        <dbReference type="EMBL" id="ATZ54663.1"/>
    </source>
</evidence>
<feature type="region of interest" description="Disordered" evidence="1">
    <location>
        <begin position="994"/>
        <end position="1076"/>
    </location>
</feature>
<feature type="compositionally biased region" description="Polar residues" evidence="1">
    <location>
        <begin position="233"/>
        <end position="255"/>
    </location>
</feature>
<proteinExistence type="predicted"/>
<feature type="compositionally biased region" description="Polar residues" evidence="1">
    <location>
        <begin position="484"/>
        <end position="495"/>
    </location>
</feature>
<dbReference type="EMBL" id="CP009815">
    <property type="protein sequence ID" value="ATZ54663.1"/>
    <property type="molecule type" value="Genomic_DNA"/>
</dbReference>
<gene>
    <name evidence="2" type="ORF">BCIN_11g00180</name>
</gene>
<dbReference type="OrthoDB" id="3539241at2759"/>
<feature type="compositionally biased region" description="Basic and acidic residues" evidence="1">
    <location>
        <begin position="469"/>
        <end position="480"/>
    </location>
</feature>
<keyword evidence="3" id="KW-1185">Reference proteome</keyword>
<name>A0A384JVR5_BOTFB</name>
<evidence type="ECO:0000313" key="3">
    <source>
        <dbReference type="Proteomes" id="UP000001798"/>
    </source>
</evidence>
<feature type="region of interest" description="Disordered" evidence="1">
    <location>
        <begin position="1226"/>
        <end position="1319"/>
    </location>
</feature>
<feature type="compositionally biased region" description="Acidic residues" evidence="1">
    <location>
        <begin position="1275"/>
        <end position="1289"/>
    </location>
</feature>
<reference evidence="2 3" key="1">
    <citation type="journal article" date="2011" name="PLoS Genet.">
        <title>Genomic analysis of the necrotrophic fungal pathogens Sclerotinia sclerotiorum and Botrytis cinerea.</title>
        <authorList>
            <person name="Amselem J."/>
            <person name="Cuomo C.A."/>
            <person name="van Kan J.A."/>
            <person name="Viaud M."/>
            <person name="Benito E.P."/>
            <person name="Couloux A."/>
            <person name="Coutinho P.M."/>
            <person name="de Vries R.P."/>
            <person name="Dyer P.S."/>
            <person name="Fillinger S."/>
            <person name="Fournier E."/>
            <person name="Gout L."/>
            <person name="Hahn M."/>
            <person name="Kohn L."/>
            <person name="Lapalu N."/>
            <person name="Plummer K.M."/>
            <person name="Pradier J.M."/>
            <person name="Quevillon E."/>
            <person name="Sharon A."/>
            <person name="Simon A."/>
            <person name="ten Have A."/>
            <person name="Tudzynski B."/>
            <person name="Tudzynski P."/>
            <person name="Wincker P."/>
            <person name="Andrew M."/>
            <person name="Anthouard V."/>
            <person name="Beever R.E."/>
            <person name="Beffa R."/>
            <person name="Benoit I."/>
            <person name="Bouzid O."/>
            <person name="Brault B."/>
            <person name="Chen Z."/>
            <person name="Choquer M."/>
            <person name="Collemare J."/>
            <person name="Cotton P."/>
            <person name="Danchin E.G."/>
            <person name="Da Silva C."/>
            <person name="Gautier A."/>
            <person name="Giraud C."/>
            <person name="Giraud T."/>
            <person name="Gonzalez C."/>
            <person name="Grossetete S."/>
            <person name="Guldener U."/>
            <person name="Henrissat B."/>
            <person name="Howlett B.J."/>
            <person name="Kodira C."/>
            <person name="Kretschmer M."/>
            <person name="Lappartient A."/>
            <person name="Leroch M."/>
            <person name="Levis C."/>
            <person name="Mauceli E."/>
            <person name="Neuveglise C."/>
            <person name="Oeser B."/>
            <person name="Pearson M."/>
            <person name="Poulain J."/>
            <person name="Poussereau N."/>
            <person name="Quesneville H."/>
            <person name="Rascle C."/>
            <person name="Schumacher J."/>
            <person name="Segurens B."/>
            <person name="Sexton A."/>
            <person name="Silva E."/>
            <person name="Sirven C."/>
            <person name="Soanes D.M."/>
            <person name="Talbot N.J."/>
            <person name="Templeton M."/>
            <person name="Yandava C."/>
            <person name="Yarden O."/>
            <person name="Zeng Q."/>
            <person name="Rollins J.A."/>
            <person name="Lebrun M.H."/>
            <person name="Dickman M."/>
        </authorList>
    </citation>
    <scope>NUCLEOTIDE SEQUENCE [LARGE SCALE GENOMIC DNA]</scope>
    <source>
        <strain evidence="2 3">B05.10</strain>
    </source>
</reference>
<feature type="compositionally biased region" description="Basic and acidic residues" evidence="1">
    <location>
        <begin position="1290"/>
        <end position="1303"/>
    </location>
</feature>
<reference evidence="2 3" key="2">
    <citation type="journal article" date="2012" name="Eukaryot. Cell">
        <title>Genome update of Botrytis cinerea strains B05.10 and T4.</title>
        <authorList>
            <person name="Staats M."/>
            <person name="van Kan J.A."/>
        </authorList>
    </citation>
    <scope>NUCLEOTIDE SEQUENCE [LARGE SCALE GENOMIC DNA]</scope>
    <source>
        <strain evidence="2 3">B05.10</strain>
    </source>
</reference>
<reference evidence="2 3" key="3">
    <citation type="journal article" date="2017" name="Mol. Plant Pathol.">
        <title>A gapless genome sequence of the fungus Botrytis cinerea.</title>
        <authorList>
            <person name="Van Kan J.A."/>
            <person name="Stassen J.H."/>
            <person name="Mosbach A."/>
            <person name="Van Der Lee T.A."/>
            <person name="Faino L."/>
            <person name="Farmer A.D."/>
            <person name="Papasotiriou D.G."/>
            <person name="Zhou S."/>
            <person name="Seidl M.F."/>
            <person name="Cottam E."/>
            <person name="Edel D."/>
            <person name="Hahn M."/>
            <person name="Schwartz D.C."/>
            <person name="Dietrich R.A."/>
            <person name="Widdison S."/>
            <person name="Scalliet G."/>
        </authorList>
    </citation>
    <scope>NUCLEOTIDE SEQUENCE [LARGE SCALE GENOMIC DNA]</scope>
    <source>
        <strain evidence="2 3">B05.10</strain>
    </source>
</reference>
<protein>
    <submittedName>
        <fullName evidence="2">Uncharacterized protein</fullName>
    </submittedName>
</protein>